<evidence type="ECO:0000256" key="5">
    <source>
        <dbReference type="ARBA" id="ARBA00022898"/>
    </source>
</evidence>
<keyword evidence="6 8" id="KW-0560">Oxidoreductase</keyword>
<dbReference type="PANTHER" id="PTHR11773:SF1">
    <property type="entry name" value="GLYCINE DEHYDROGENASE (DECARBOXYLATING), MITOCHONDRIAL"/>
    <property type="match status" value="1"/>
</dbReference>
<feature type="domain" description="Glycine dehydrogenase C-terminal" evidence="10">
    <location>
        <begin position="782"/>
        <end position="902"/>
    </location>
</feature>
<feature type="domain" description="Glycine cleavage system P-protein N-terminal" evidence="9">
    <location>
        <begin position="13"/>
        <end position="442"/>
    </location>
</feature>
<dbReference type="CDD" id="cd00613">
    <property type="entry name" value="GDC-P"/>
    <property type="match status" value="2"/>
</dbReference>
<keyword evidence="12" id="KW-1185">Reference proteome</keyword>
<dbReference type="EMBL" id="JAUHJS010000005">
    <property type="protein sequence ID" value="MDN4165993.1"/>
    <property type="molecule type" value="Genomic_DNA"/>
</dbReference>
<dbReference type="EC" id="1.4.4.2" evidence="8"/>
<comment type="caution">
    <text evidence="11">The sequence shown here is derived from an EMBL/GenBank/DDBJ whole genome shotgun (WGS) entry which is preliminary data.</text>
</comment>
<reference evidence="11" key="1">
    <citation type="submission" date="2023-06" db="EMBL/GenBank/DDBJ databases">
        <title>Cytophagales bacterium Strain LB-30, isolated from soil.</title>
        <authorList>
            <person name="Liu B."/>
        </authorList>
    </citation>
    <scope>NUCLEOTIDE SEQUENCE</scope>
    <source>
        <strain evidence="11">LB-30</strain>
    </source>
</reference>
<dbReference type="RefSeq" id="WP_320004528.1">
    <property type="nucleotide sequence ID" value="NZ_JAUHJS010000005.1"/>
</dbReference>
<evidence type="ECO:0000256" key="7">
    <source>
        <dbReference type="ARBA" id="ARBA00049026"/>
    </source>
</evidence>
<evidence type="ECO:0000259" key="9">
    <source>
        <dbReference type="Pfam" id="PF02347"/>
    </source>
</evidence>
<accession>A0ABT8F6T1</accession>
<evidence type="ECO:0000256" key="2">
    <source>
        <dbReference type="ARBA" id="ARBA00003788"/>
    </source>
</evidence>
<evidence type="ECO:0000256" key="4">
    <source>
        <dbReference type="ARBA" id="ARBA00011690"/>
    </source>
</evidence>
<protein>
    <recommendedName>
        <fullName evidence="8">Glycine dehydrogenase (decarboxylating)</fullName>
        <ecNumber evidence="8">1.4.4.2</ecNumber>
    </recommendedName>
    <alternativeName>
        <fullName evidence="8">Glycine cleavage system P-protein</fullName>
    </alternativeName>
    <alternativeName>
        <fullName evidence="8">Glycine decarboxylase</fullName>
    </alternativeName>
    <alternativeName>
        <fullName evidence="8">Glycine dehydrogenase (aminomethyl-transferring)</fullName>
    </alternativeName>
</protein>
<dbReference type="Pfam" id="PF21478">
    <property type="entry name" value="GcvP2_C"/>
    <property type="match status" value="1"/>
</dbReference>
<dbReference type="PANTHER" id="PTHR11773">
    <property type="entry name" value="GLYCINE DEHYDROGENASE, DECARBOXYLATING"/>
    <property type="match status" value="1"/>
</dbReference>
<evidence type="ECO:0000313" key="12">
    <source>
        <dbReference type="Proteomes" id="UP001168552"/>
    </source>
</evidence>
<dbReference type="InterPro" id="IPR015424">
    <property type="entry name" value="PyrdxlP-dep_Trfase"/>
</dbReference>
<dbReference type="Gene3D" id="3.90.1150.10">
    <property type="entry name" value="Aspartate Aminotransferase, domain 1"/>
    <property type="match status" value="1"/>
</dbReference>
<evidence type="ECO:0000256" key="1">
    <source>
        <dbReference type="ARBA" id="ARBA00001933"/>
    </source>
</evidence>
<feature type="domain" description="Glycine cleavage system P-protein N-terminal" evidence="9">
    <location>
        <begin position="631"/>
        <end position="738"/>
    </location>
</feature>
<sequence>MKINLVNSEKFENRHIGPDQAQITEMLQAVGVDSIDQLIDETVPPAIRLKKPMDLPAAKSETEFLADFKAMVSQNQLLKSYIGLGYHETITPKVILRNILENPGWYTAYTPYQAEIAQGRLEALINFQTTVMELTAMDIANASLLDEGTAAAEAMTMFAGLRKPAKKNANVFFVDEKALPQTIDVLKTRALPVGIELQVGSLSSLDLTNPNLYGVLLQYPNADGEAINYKQLVQAAHDNTVLVAFAADLLSLALLTPPGEMGADAVVGSSQRFGVPMGYGGPHAAFFATKEEYKRQIPGRIIGVSIDRYGNKAYRMALQTREQHIRREKATSNICTAQVLLAVMAGMYAVYHGPKGVKNIAAKTHGFAKLTDKVLSSLGYTQENKQYFDTLKVAVSAEQKAKIQSLALAAGYNFRYFEDNHIGLSFSETTSLADAKAIAQIFAQAAGKTLSLDLAKEASAIEIGFNEGLARTTEYLMHPVFNTHHSEHEMLRYMKRLENKDLSMVHSMISLGSCTMKLNATTEMIPVTWPELGNIHPFAPLDQAKGYTQLFKDLSDWLSQATGFPGVSLQPNSGAQGEYAGLMVIRAYLQNKGQGHRHIALIPSSAHGTNPASAVMAGMQVVIVACDDKGNIDVADLKTKAEQYKNDLACLMVTYPSTHGVFEESIMDICATIHEYGGQVYMDGANMNAQVGLTSPANIGADVCHLNLHKTFCIPHGGGGPGMGPICVAEHLIPFLPGNPLLKTGGDKAIHAISAAPFGSASILAISYAYIAMMGEEGLRKSTEAAILNANYIKARLEKHYPILYTNKNNRCAHEMIVDCREFKKVGIEVEDIAKRLMDYGFHAPTVSFPVAGTLMIEPTESEPKEELDRFCDAMISIREEIREVEKGIADKEVNVLKNAPHTAAIVLTEEWTLPYSRQKAAYPLPYVKADKFWPSVSRIDSAYGDRNLVCSCIPVEAYAQDAVEA</sequence>
<comment type="subunit">
    <text evidence="4 8">The glycine cleavage system is composed of four proteins: P, T, L and H.</text>
</comment>
<dbReference type="InterPro" id="IPR003437">
    <property type="entry name" value="GcvP"/>
</dbReference>
<name>A0ABT8F6T1_9BACT</name>
<dbReference type="Proteomes" id="UP001168552">
    <property type="component" value="Unassembled WGS sequence"/>
</dbReference>
<dbReference type="Pfam" id="PF02347">
    <property type="entry name" value="GDC-P"/>
    <property type="match status" value="2"/>
</dbReference>
<dbReference type="InterPro" id="IPR049316">
    <property type="entry name" value="GDC-P_C"/>
</dbReference>
<evidence type="ECO:0000313" key="11">
    <source>
        <dbReference type="EMBL" id="MDN4165993.1"/>
    </source>
</evidence>
<feature type="modified residue" description="N6-(pyridoxal phosphate)lysine" evidence="8">
    <location>
        <position position="710"/>
    </location>
</feature>
<dbReference type="NCBIfam" id="TIGR00461">
    <property type="entry name" value="gcvP"/>
    <property type="match status" value="1"/>
</dbReference>
<dbReference type="GO" id="GO:0004375">
    <property type="term" value="F:glycine dehydrogenase (decarboxylating) activity"/>
    <property type="evidence" value="ECO:0007669"/>
    <property type="project" value="UniProtKB-EC"/>
</dbReference>
<comment type="function">
    <text evidence="2 8">The glycine cleavage system catalyzes the degradation of glycine. The P protein binds the alpha-amino group of glycine through its pyridoxal phosphate cofactor; CO(2) is released and the remaining methylamine moiety is then transferred to the lipoamide cofactor of the H protein.</text>
</comment>
<dbReference type="InterPro" id="IPR049315">
    <property type="entry name" value="GDC-P_N"/>
</dbReference>
<comment type="catalytic activity">
    <reaction evidence="7 8">
        <text>N(6)-[(R)-lipoyl]-L-lysyl-[glycine-cleavage complex H protein] + glycine + H(+) = N(6)-[(R)-S(8)-aminomethyldihydrolipoyl]-L-lysyl-[glycine-cleavage complex H protein] + CO2</text>
        <dbReference type="Rhea" id="RHEA:24304"/>
        <dbReference type="Rhea" id="RHEA-COMP:10494"/>
        <dbReference type="Rhea" id="RHEA-COMP:10495"/>
        <dbReference type="ChEBI" id="CHEBI:15378"/>
        <dbReference type="ChEBI" id="CHEBI:16526"/>
        <dbReference type="ChEBI" id="CHEBI:57305"/>
        <dbReference type="ChEBI" id="CHEBI:83099"/>
        <dbReference type="ChEBI" id="CHEBI:83143"/>
        <dbReference type="EC" id="1.4.4.2"/>
    </reaction>
</comment>
<dbReference type="InterPro" id="IPR015421">
    <property type="entry name" value="PyrdxlP-dep_Trfase_major"/>
</dbReference>
<gene>
    <name evidence="8 11" type="primary">gcvP</name>
    <name evidence="11" type="ORF">QWY31_10805</name>
</gene>
<proteinExistence type="inferred from homology"/>
<keyword evidence="5 8" id="KW-0663">Pyridoxal phosphate</keyword>
<dbReference type="Gene3D" id="3.40.640.10">
    <property type="entry name" value="Type I PLP-dependent aspartate aminotransferase-like (Major domain)"/>
    <property type="match status" value="2"/>
</dbReference>
<evidence type="ECO:0000256" key="6">
    <source>
        <dbReference type="ARBA" id="ARBA00023002"/>
    </source>
</evidence>
<dbReference type="InterPro" id="IPR015422">
    <property type="entry name" value="PyrdxlP-dep_Trfase_small"/>
</dbReference>
<organism evidence="11 12">
    <name type="scientific">Shiella aurantiaca</name>
    <dbReference type="NCBI Taxonomy" id="3058365"/>
    <lineage>
        <taxon>Bacteria</taxon>
        <taxon>Pseudomonadati</taxon>
        <taxon>Bacteroidota</taxon>
        <taxon>Cytophagia</taxon>
        <taxon>Cytophagales</taxon>
        <taxon>Shiellaceae</taxon>
        <taxon>Shiella</taxon>
    </lineage>
</organism>
<dbReference type="HAMAP" id="MF_00711">
    <property type="entry name" value="GcvP"/>
    <property type="match status" value="1"/>
</dbReference>
<evidence type="ECO:0000256" key="3">
    <source>
        <dbReference type="ARBA" id="ARBA00010756"/>
    </source>
</evidence>
<dbReference type="NCBIfam" id="NF003346">
    <property type="entry name" value="PRK04366.1"/>
    <property type="match status" value="1"/>
</dbReference>
<evidence type="ECO:0000259" key="10">
    <source>
        <dbReference type="Pfam" id="PF21478"/>
    </source>
</evidence>
<dbReference type="InterPro" id="IPR020581">
    <property type="entry name" value="GDC_P"/>
</dbReference>
<evidence type="ECO:0000256" key="8">
    <source>
        <dbReference type="HAMAP-Rule" id="MF_00711"/>
    </source>
</evidence>
<comment type="cofactor">
    <cofactor evidence="1 8">
        <name>pyridoxal 5'-phosphate</name>
        <dbReference type="ChEBI" id="CHEBI:597326"/>
    </cofactor>
</comment>
<dbReference type="SUPFAM" id="SSF53383">
    <property type="entry name" value="PLP-dependent transferases"/>
    <property type="match status" value="2"/>
</dbReference>
<comment type="similarity">
    <text evidence="3 8">Belongs to the GcvP family.</text>
</comment>